<dbReference type="InterPro" id="IPR036249">
    <property type="entry name" value="Thioredoxin-like_sf"/>
</dbReference>
<feature type="domain" description="GST N-terminal" evidence="1">
    <location>
        <begin position="4"/>
        <end position="77"/>
    </location>
</feature>
<dbReference type="Gene3D" id="3.40.30.10">
    <property type="entry name" value="Glutaredoxin"/>
    <property type="match status" value="1"/>
</dbReference>
<dbReference type="PANTHER" id="PTHR44051">
    <property type="entry name" value="GLUTATHIONE S-TRANSFERASE-RELATED"/>
    <property type="match status" value="1"/>
</dbReference>
<evidence type="ECO:0000313" key="2">
    <source>
        <dbReference type="EMBL" id="MFK2871981.1"/>
    </source>
</evidence>
<dbReference type="InterPro" id="IPR004045">
    <property type="entry name" value="Glutathione_S-Trfase_N"/>
</dbReference>
<proteinExistence type="predicted"/>
<reference evidence="2 3" key="1">
    <citation type="submission" date="2020-10" db="EMBL/GenBank/DDBJ databases">
        <title>Phylogeny of dyella-like bacteria.</title>
        <authorList>
            <person name="Fu J."/>
        </authorList>
    </citation>
    <scope>NUCLEOTIDE SEQUENCE [LARGE SCALE GENOMIC DNA]</scope>
    <source>
        <strain evidence="2 3">DHOB07</strain>
    </source>
</reference>
<dbReference type="EMBL" id="JADIKG010000007">
    <property type="protein sequence ID" value="MFK2871981.1"/>
    <property type="molecule type" value="Genomic_DNA"/>
</dbReference>
<dbReference type="Proteomes" id="UP001620405">
    <property type="component" value="Unassembled WGS sequence"/>
</dbReference>
<dbReference type="SUPFAM" id="SSF47616">
    <property type="entry name" value="GST C-terminal domain-like"/>
    <property type="match status" value="1"/>
</dbReference>
<name>A0ABW8ISN7_9GAMM</name>
<evidence type="ECO:0000259" key="1">
    <source>
        <dbReference type="Pfam" id="PF13417"/>
    </source>
</evidence>
<dbReference type="SUPFAM" id="SSF52833">
    <property type="entry name" value="Thioredoxin-like"/>
    <property type="match status" value="1"/>
</dbReference>
<accession>A0ABW8ISN7</accession>
<keyword evidence="3" id="KW-1185">Reference proteome</keyword>
<protein>
    <submittedName>
        <fullName evidence="2">Glutathione S-transferase family protein</fullName>
    </submittedName>
</protein>
<gene>
    <name evidence="2" type="ORF">ISP13_00445</name>
</gene>
<evidence type="ECO:0000313" key="3">
    <source>
        <dbReference type="Proteomes" id="UP001620405"/>
    </source>
</evidence>
<organism evidence="2 3">
    <name type="scientific">Dyella lipolytica</name>
    <dbReference type="NCBI Taxonomy" id="1867835"/>
    <lineage>
        <taxon>Bacteria</taxon>
        <taxon>Pseudomonadati</taxon>
        <taxon>Pseudomonadota</taxon>
        <taxon>Gammaproteobacteria</taxon>
        <taxon>Lysobacterales</taxon>
        <taxon>Rhodanobacteraceae</taxon>
        <taxon>Dyella</taxon>
    </lineage>
</organism>
<dbReference type="CDD" id="cd00299">
    <property type="entry name" value="GST_C_family"/>
    <property type="match status" value="1"/>
</dbReference>
<dbReference type="Pfam" id="PF13410">
    <property type="entry name" value="GST_C_2"/>
    <property type="match status" value="1"/>
</dbReference>
<comment type="caution">
    <text evidence="2">The sequence shown here is derived from an EMBL/GenBank/DDBJ whole genome shotgun (WGS) entry which is preliminary data.</text>
</comment>
<dbReference type="PANTHER" id="PTHR44051:SF8">
    <property type="entry name" value="GLUTATHIONE S-TRANSFERASE GSTA"/>
    <property type="match status" value="1"/>
</dbReference>
<sequence length="321" mass="37155">MIDLYKLHWSHYVEKVRWALDFKRLPWRGIDIVAFTKKEMQRFDCPQTVPLIHDTATGVAISDSSPIIRYLDETYPELALLPSHPVEREAAWQWMLRLDSTLGLHARRLGYTQVIMECPNILSKLFMPNVCGGLFTRPVWRALAAPVLGTMLTLRFRFHRNREDRVYEALEAQLIPIAAQLERDGFLVGGRFTAADLTLASLLRPLRIVPHFAHHPQLQSLFAWQERLFRAHDRDAAFPYEELIQAQRQRCGSMRGRVSWMRPNTKVAVDTGEQRTLQVARNDIHSISRWMLLPGLPAYLKLRWFGGVSRVRYMPAAFVSG</sequence>
<dbReference type="RefSeq" id="WP_284399566.1">
    <property type="nucleotide sequence ID" value="NZ_BSNQ01000003.1"/>
</dbReference>
<dbReference type="Gene3D" id="1.20.1050.10">
    <property type="match status" value="2"/>
</dbReference>
<dbReference type="InterPro" id="IPR036282">
    <property type="entry name" value="Glutathione-S-Trfase_C_sf"/>
</dbReference>
<dbReference type="Pfam" id="PF13417">
    <property type="entry name" value="GST_N_3"/>
    <property type="match status" value="1"/>
</dbReference>